<reference evidence="2" key="1">
    <citation type="submission" date="2021-02" db="EMBL/GenBank/DDBJ databases">
        <authorList>
            <person name="Nowell W R."/>
        </authorList>
    </citation>
    <scope>NUCLEOTIDE SEQUENCE</scope>
    <source>
        <strain evidence="2">Ploen Becks lab</strain>
    </source>
</reference>
<evidence type="ECO:0000256" key="1">
    <source>
        <dbReference type="SAM" id="Phobius"/>
    </source>
</evidence>
<dbReference type="Proteomes" id="UP000663879">
    <property type="component" value="Unassembled WGS sequence"/>
</dbReference>
<feature type="transmembrane region" description="Helical" evidence="1">
    <location>
        <begin position="6"/>
        <end position="24"/>
    </location>
</feature>
<proteinExistence type="predicted"/>
<evidence type="ECO:0000313" key="2">
    <source>
        <dbReference type="EMBL" id="CAF1153966.1"/>
    </source>
</evidence>
<name>A0A814T642_9BILA</name>
<dbReference type="EMBL" id="CAJNOC010012514">
    <property type="protein sequence ID" value="CAF1153966.1"/>
    <property type="molecule type" value="Genomic_DNA"/>
</dbReference>
<dbReference type="AlphaFoldDB" id="A0A814T642"/>
<protein>
    <submittedName>
        <fullName evidence="2">Uncharacterized protein</fullName>
    </submittedName>
</protein>
<accession>A0A814T642</accession>
<keyword evidence="1" id="KW-0472">Membrane</keyword>
<comment type="caution">
    <text evidence="2">The sequence shown here is derived from an EMBL/GenBank/DDBJ whole genome shotgun (WGS) entry which is preliminary data.</text>
</comment>
<feature type="non-terminal residue" evidence="2">
    <location>
        <position position="1"/>
    </location>
</feature>
<keyword evidence="1" id="KW-0812">Transmembrane</keyword>
<keyword evidence="1" id="KW-1133">Transmembrane helix</keyword>
<evidence type="ECO:0000313" key="3">
    <source>
        <dbReference type="Proteomes" id="UP000663879"/>
    </source>
</evidence>
<sequence length="85" mass="9177">ASIISIPVLTLIILVIGILGFILYKRQNNEDVLSCVKSSDVTMDDPSSSSNVKSGNTSFSVNLQNSEISATEISQPESVKLLLHR</sequence>
<keyword evidence="3" id="KW-1185">Reference proteome</keyword>
<gene>
    <name evidence="2" type="ORF">OXX778_LOCUS23394</name>
</gene>
<organism evidence="2 3">
    <name type="scientific">Brachionus calyciflorus</name>
    <dbReference type="NCBI Taxonomy" id="104777"/>
    <lineage>
        <taxon>Eukaryota</taxon>
        <taxon>Metazoa</taxon>
        <taxon>Spiralia</taxon>
        <taxon>Gnathifera</taxon>
        <taxon>Rotifera</taxon>
        <taxon>Eurotatoria</taxon>
        <taxon>Monogononta</taxon>
        <taxon>Pseudotrocha</taxon>
        <taxon>Ploima</taxon>
        <taxon>Brachionidae</taxon>
        <taxon>Brachionus</taxon>
    </lineage>
</organism>